<evidence type="ECO:0000313" key="3">
    <source>
        <dbReference type="EMBL" id="ORX36963.1"/>
    </source>
</evidence>
<dbReference type="Proteomes" id="UP000193218">
    <property type="component" value="Unassembled WGS sequence"/>
</dbReference>
<dbReference type="AlphaFoldDB" id="A0A1Y1UFY5"/>
<feature type="region of interest" description="Disordered" evidence="1">
    <location>
        <begin position="1"/>
        <end position="34"/>
    </location>
</feature>
<dbReference type="InterPro" id="IPR000953">
    <property type="entry name" value="Chromo/chromo_shadow_dom"/>
</dbReference>
<dbReference type="InParanoid" id="A0A1Y1UFY5"/>
<dbReference type="SUPFAM" id="SSF54160">
    <property type="entry name" value="Chromo domain-like"/>
    <property type="match status" value="1"/>
</dbReference>
<keyword evidence="4" id="KW-1185">Reference proteome</keyword>
<dbReference type="SMART" id="SM00298">
    <property type="entry name" value="CHROMO"/>
    <property type="match status" value="1"/>
</dbReference>
<dbReference type="InterPro" id="IPR016197">
    <property type="entry name" value="Chromo-like_dom_sf"/>
</dbReference>
<protein>
    <recommendedName>
        <fullName evidence="2">Chromo domain-containing protein</fullName>
    </recommendedName>
</protein>
<sequence length="515" mass="58564">MVIPNPYQTPPDTPPVGQSPNAASSKAPARLSKPKICCNGPKRRAYEYNHEPGNPVITLHPQGASSVTLHLDEYWVFLFFRFCAERHRMQVRRTYEGVAREALSQDETMQKTFVGNVFRELDAGSVRNRELIIGKGDQSHEEICFRIFLFCAFYKMETWNALEGALGHVPRYSTFEKDLPIYEATISDLSRRRRKIYTGAFQLVPPTPYFGAPHFAASLRFVLALMQMGLPAKLLSCHYAVDASNILRTVPTLGGFLSLNMLCYLNDSPHLSFSYRNFASCGPGSRAFLRAMFGPCINSTAYEEAGLHWLQKNQWQYWAALGEDPPHAWELGVRPGVRVLDIENALCWCHRYVKDYLRLGYGSVADSTMPVVKPEAFAPAWCDEEKNALNQSKAVFDDDYEEAAAKTRPVKEGVWEVERVVGRKGNRTDPDGLFRVRWAGWPPEDDTYERASTLRDGSADALAEWLEWEGTVWSSIAQVKEKHLYSEVKAELDEDMSIKVESSPHRRTRKRQKTM</sequence>
<dbReference type="GO" id="GO:0006338">
    <property type="term" value="P:chromatin remodeling"/>
    <property type="evidence" value="ECO:0007669"/>
    <property type="project" value="UniProtKB-ARBA"/>
</dbReference>
<dbReference type="Pfam" id="PF00385">
    <property type="entry name" value="Chromo"/>
    <property type="match status" value="1"/>
</dbReference>
<accession>A0A1Y1UFY5</accession>
<name>A0A1Y1UFY5_9TREE</name>
<feature type="domain" description="Chromo" evidence="2">
    <location>
        <begin position="415"/>
        <end position="467"/>
    </location>
</feature>
<dbReference type="OrthoDB" id="433924at2759"/>
<evidence type="ECO:0000259" key="2">
    <source>
        <dbReference type="PROSITE" id="PS50013"/>
    </source>
</evidence>
<dbReference type="STRING" id="4999.A0A1Y1UFY5"/>
<gene>
    <name evidence="3" type="ORF">BD324DRAFT_627842</name>
</gene>
<comment type="caution">
    <text evidence="3">The sequence shown here is derived from an EMBL/GenBank/DDBJ whole genome shotgun (WGS) entry which is preliminary data.</text>
</comment>
<evidence type="ECO:0000256" key="1">
    <source>
        <dbReference type="SAM" id="MobiDB-lite"/>
    </source>
</evidence>
<evidence type="ECO:0000313" key="4">
    <source>
        <dbReference type="Proteomes" id="UP000193218"/>
    </source>
</evidence>
<dbReference type="InterPro" id="IPR040684">
    <property type="entry name" value="HMUDK_hel"/>
</dbReference>
<reference evidence="3 4" key="1">
    <citation type="submission" date="2017-03" db="EMBL/GenBank/DDBJ databases">
        <title>Widespread Adenine N6-methylation of Active Genes in Fungi.</title>
        <authorList>
            <consortium name="DOE Joint Genome Institute"/>
            <person name="Mondo S.J."/>
            <person name="Dannebaum R.O."/>
            <person name="Kuo R.C."/>
            <person name="Louie K.B."/>
            <person name="Bewick A.J."/>
            <person name="Labutti K."/>
            <person name="Haridas S."/>
            <person name="Kuo A."/>
            <person name="Salamov A."/>
            <person name="Ahrendt S.R."/>
            <person name="Lau R."/>
            <person name="Bowen B.P."/>
            <person name="Lipzen A."/>
            <person name="Sullivan W."/>
            <person name="Andreopoulos W.B."/>
            <person name="Clum A."/>
            <person name="Lindquist E."/>
            <person name="Daum C."/>
            <person name="Northen T.R."/>
            <person name="Ramamoorthy G."/>
            <person name="Schmitz R.J."/>
            <person name="Gryganskyi A."/>
            <person name="Culley D."/>
            <person name="Magnuson J."/>
            <person name="James T.Y."/>
            <person name="O'Malley M.A."/>
            <person name="Stajich J.E."/>
            <person name="Spatafora J.W."/>
            <person name="Visel A."/>
            <person name="Grigoriev I.V."/>
        </authorList>
    </citation>
    <scope>NUCLEOTIDE SEQUENCE [LARGE SCALE GENOMIC DNA]</scope>
    <source>
        <strain evidence="3 4">NRRL Y-17943</strain>
    </source>
</reference>
<dbReference type="CDD" id="cd00024">
    <property type="entry name" value="CD_CSD"/>
    <property type="match status" value="1"/>
</dbReference>
<proteinExistence type="predicted"/>
<dbReference type="InterPro" id="IPR023780">
    <property type="entry name" value="Chromo_domain"/>
</dbReference>
<dbReference type="RefSeq" id="XP_021871032.1">
    <property type="nucleotide sequence ID" value="XM_022016050.1"/>
</dbReference>
<dbReference type="PROSITE" id="PS50013">
    <property type="entry name" value="CHROMO_2"/>
    <property type="match status" value="1"/>
</dbReference>
<dbReference type="EMBL" id="NBSH01000007">
    <property type="protein sequence ID" value="ORX36963.1"/>
    <property type="molecule type" value="Genomic_DNA"/>
</dbReference>
<dbReference type="Pfam" id="PF18723">
    <property type="entry name" value="HMUDK_hel"/>
    <property type="match status" value="1"/>
</dbReference>
<organism evidence="3 4">
    <name type="scientific">Kockovaella imperatae</name>
    <dbReference type="NCBI Taxonomy" id="4999"/>
    <lineage>
        <taxon>Eukaryota</taxon>
        <taxon>Fungi</taxon>
        <taxon>Dikarya</taxon>
        <taxon>Basidiomycota</taxon>
        <taxon>Agaricomycotina</taxon>
        <taxon>Tremellomycetes</taxon>
        <taxon>Tremellales</taxon>
        <taxon>Cuniculitremaceae</taxon>
        <taxon>Kockovaella</taxon>
    </lineage>
</organism>
<dbReference type="GeneID" id="33557859"/>
<dbReference type="Gene3D" id="2.40.50.40">
    <property type="match status" value="1"/>
</dbReference>